<proteinExistence type="predicted"/>
<dbReference type="SUPFAM" id="SSF69255">
    <property type="entry name" value="gp5 N-terminal domain-like"/>
    <property type="match status" value="1"/>
</dbReference>
<organism evidence="3 4">
    <name type="scientific">Herbaspirillum robiniae</name>
    <dbReference type="NCBI Taxonomy" id="2014887"/>
    <lineage>
        <taxon>Bacteria</taxon>
        <taxon>Pseudomonadati</taxon>
        <taxon>Pseudomonadota</taxon>
        <taxon>Betaproteobacteria</taxon>
        <taxon>Burkholderiales</taxon>
        <taxon>Oxalobacteraceae</taxon>
        <taxon>Herbaspirillum</taxon>
    </lineage>
</organism>
<dbReference type="Pfam" id="PF05954">
    <property type="entry name" value="Phage_GPD"/>
    <property type="match status" value="1"/>
</dbReference>
<evidence type="ECO:0000313" key="3">
    <source>
        <dbReference type="EMBL" id="OWY30243.1"/>
    </source>
</evidence>
<reference evidence="3 4" key="1">
    <citation type="submission" date="2017-06" db="EMBL/GenBank/DDBJ databases">
        <title>Herbaspirillum phytohormonus sp. nov., isolated from the root nodule of Robinia pseudoacacia in lead-zinc mine.</title>
        <authorList>
            <person name="Fan M."/>
            <person name="Lin Y."/>
        </authorList>
    </citation>
    <scope>NUCLEOTIDE SEQUENCE [LARGE SCALE GENOMIC DNA]</scope>
    <source>
        <strain evidence="3 4">HZ10</strain>
    </source>
</reference>
<dbReference type="Gene3D" id="2.40.50.230">
    <property type="entry name" value="Gp5 N-terminal domain"/>
    <property type="match status" value="1"/>
</dbReference>
<feature type="domain" description="DUF2345" evidence="1">
    <location>
        <begin position="704"/>
        <end position="848"/>
    </location>
</feature>
<feature type="domain" description="Putative type VI secretion system Rhs element associated Vgr" evidence="2">
    <location>
        <begin position="563"/>
        <end position="670"/>
    </location>
</feature>
<evidence type="ECO:0000259" key="1">
    <source>
        <dbReference type="Pfam" id="PF10106"/>
    </source>
</evidence>
<dbReference type="InterPro" id="IPR006533">
    <property type="entry name" value="T6SS_Vgr_RhsGE"/>
</dbReference>
<dbReference type="InterPro" id="IPR018769">
    <property type="entry name" value="VgrG2_DUF2345"/>
</dbReference>
<comment type="caution">
    <text evidence="3">The sequence shown here is derived from an EMBL/GenBank/DDBJ whole genome shotgun (WGS) entry which is preliminary data.</text>
</comment>
<dbReference type="SUPFAM" id="SSF69279">
    <property type="entry name" value="Phage tail proteins"/>
    <property type="match status" value="2"/>
</dbReference>
<gene>
    <name evidence="3" type="ORF">CEJ42_06470</name>
</gene>
<evidence type="ECO:0000313" key="4">
    <source>
        <dbReference type="Proteomes" id="UP000197596"/>
    </source>
</evidence>
<dbReference type="InterPro" id="IPR017847">
    <property type="entry name" value="T6SS_RhsGE_Vgr_subset"/>
</dbReference>
<dbReference type="Gene3D" id="2.30.110.50">
    <property type="match status" value="1"/>
</dbReference>
<dbReference type="Gene3D" id="4.10.220.110">
    <property type="match status" value="1"/>
</dbReference>
<name>A0A246WVD7_9BURK</name>
<evidence type="ECO:0000259" key="2">
    <source>
        <dbReference type="Pfam" id="PF13296"/>
    </source>
</evidence>
<dbReference type="Gene3D" id="3.55.50.10">
    <property type="entry name" value="Baseplate protein-like domains"/>
    <property type="match status" value="1"/>
</dbReference>
<dbReference type="NCBIfam" id="TIGR03361">
    <property type="entry name" value="VI_Rhs_Vgr"/>
    <property type="match status" value="1"/>
</dbReference>
<protein>
    <submittedName>
        <fullName evidence="3">Type IV secretion protein Rhs</fullName>
    </submittedName>
</protein>
<dbReference type="EMBL" id="NJGU01000003">
    <property type="protein sequence ID" value="OWY30243.1"/>
    <property type="molecule type" value="Genomic_DNA"/>
</dbReference>
<dbReference type="InterPro" id="IPR028244">
    <property type="entry name" value="T6SS_Rhs_Vgr_dom"/>
</dbReference>
<dbReference type="InterPro" id="IPR037026">
    <property type="entry name" value="Vgr_OB-fold_dom_sf"/>
</dbReference>
<dbReference type="Proteomes" id="UP000197596">
    <property type="component" value="Unassembled WGS sequence"/>
</dbReference>
<dbReference type="NCBIfam" id="TIGR01646">
    <property type="entry name" value="vgr_GE"/>
    <property type="match status" value="1"/>
</dbReference>
<dbReference type="Pfam" id="PF10106">
    <property type="entry name" value="DUF2345"/>
    <property type="match status" value="1"/>
</dbReference>
<accession>A0A246WVD7</accession>
<dbReference type="AlphaFoldDB" id="A0A246WVD7"/>
<dbReference type="Pfam" id="PF13296">
    <property type="entry name" value="T6SS_Vgr"/>
    <property type="match status" value="1"/>
</dbReference>
<sequence length="925" mass="99790">MRVVAPWNFQGNRAMDLHWGRANDRLRDVLALQHLDVREGLLEGIAGTLTCVSPDPGLTGALFLGRPVSIRMTSDRGQQHRINAIVCGFVAGQSDGALSCYQLQVCDALSLCERRRNSRVFIGKSLPEILDVVMREWQQCSPAMAHAFDFDLGGLDARRYPVREFTRQVNESDAHFIRRLLRKEGVTVFVRDGGARSAERKPHVDGDDEHPVHTLVFNDTPAAIEMMPAGVLRYHQSNGGAFERDSITLFASRQRLVSGAAMRASWDYKTAQVDQAEHAALLQQGEAGNDLSSQLLVDSVIDIPHLGDSISDHDRIVRDRVLAHELRSSQVDGAGAVRDMRVGHWFELSDHPLYAAAARQQREFVVTSLHHCAWNNLPADIEAHILRLLAASAPSFAGAAQALSLAGTSSDDMRYENQFTCVQRGVALTPSYDPLIDLPAAHTVTGLVVCPEGEEVFCDELGRIHVQLQGLDARHHAHAQGAGTNGRPCDSAPVRVLWGLAGPGYGNHDLPRAGMEVLLSCIAGDPDRLVVVGVLANGRNTPATFSHAGALPGNRYLSGTKTREINGTRCNQLRFDDTPGQISVQLASEHAHTQLNLGYLTQPRVEGEGADRGAGAELRTDASAALRAAQGLLLTTYAREQAGGEQLDRQELVELMADCADLFTALGDYAAGHGGHVTDTGPLRRLKALMEGWRHNTKESDRAFSPGREAIMAFGAQAGAMHLTPQTQVTYAGMNIDQVAGQHLQLMSGQRFSATAGKGLYLFARGNGVQAIAGEGPLLLQAQAGTLNAVAQQGMHLASNENEVLVSAPSIRLVADDGSYIKIGGGITLGTQGDIRLLSASHQWGGPARDGVVRPAFDKLPTDQRIQLHFPSREGETQVAANQKYRVTLDDGRVLEGTSDADGMSDIVKDPAMRILSIDLLGSGV</sequence>